<name>A0A1E3H7B1_9HYPH</name>
<dbReference type="InterPro" id="IPR023936">
    <property type="entry name" value="RutE-like"/>
</dbReference>
<dbReference type="Pfam" id="PF00881">
    <property type="entry name" value="Nitroreductase"/>
    <property type="match status" value="1"/>
</dbReference>
<comment type="cofactor">
    <cofactor evidence="5">
        <name>FMN</name>
        <dbReference type="ChEBI" id="CHEBI:58210"/>
    </cofactor>
</comment>
<dbReference type="Proteomes" id="UP000094622">
    <property type="component" value="Unassembled WGS sequence"/>
</dbReference>
<evidence type="ECO:0000256" key="5">
    <source>
        <dbReference type="HAMAP-Rule" id="MF_01204"/>
    </source>
</evidence>
<dbReference type="InterPro" id="IPR029479">
    <property type="entry name" value="Nitroreductase"/>
</dbReference>
<keyword evidence="3 5" id="KW-0521">NADP</keyword>
<evidence type="ECO:0000256" key="4">
    <source>
        <dbReference type="ARBA" id="ARBA00023002"/>
    </source>
</evidence>
<evidence type="ECO:0000259" key="6">
    <source>
        <dbReference type="Pfam" id="PF00881"/>
    </source>
</evidence>
<organism evidence="7 8">
    <name type="scientific">Methylobrevis pamukkalensis</name>
    <dbReference type="NCBI Taxonomy" id="1439726"/>
    <lineage>
        <taxon>Bacteria</taxon>
        <taxon>Pseudomonadati</taxon>
        <taxon>Pseudomonadota</taxon>
        <taxon>Alphaproteobacteria</taxon>
        <taxon>Hyphomicrobiales</taxon>
        <taxon>Pleomorphomonadaceae</taxon>
        <taxon>Methylobrevis</taxon>
    </lineage>
</organism>
<dbReference type="AlphaFoldDB" id="A0A1E3H7B1"/>
<evidence type="ECO:0000313" key="7">
    <source>
        <dbReference type="EMBL" id="ODN72217.1"/>
    </source>
</evidence>
<protein>
    <recommendedName>
        <fullName evidence="5">Putative NADH dehydrogenase/NAD(P)H nitroreductase A6302_00406</fullName>
        <ecNumber evidence="5">1.-.-.-</ecNumber>
    </recommendedName>
</protein>
<reference evidence="7 8" key="1">
    <citation type="submission" date="2016-07" db="EMBL/GenBank/DDBJ databases">
        <title>Draft Genome Sequence of Methylobrevis pamukkalensis PK2.</title>
        <authorList>
            <person name="Vasilenko O.V."/>
            <person name="Doronina N.V."/>
            <person name="Shmareva M.N."/>
            <person name="Tarlachkov S.V."/>
            <person name="Mustakhimov I."/>
            <person name="Trotsenko Y.A."/>
        </authorList>
    </citation>
    <scope>NUCLEOTIDE SEQUENCE [LARGE SCALE GENOMIC DNA]</scope>
    <source>
        <strain evidence="7 8">PK2</strain>
    </source>
</reference>
<keyword evidence="2 5" id="KW-0288">FMN</keyword>
<keyword evidence="5" id="KW-0520">NAD</keyword>
<keyword evidence="4 5" id="KW-0560">Oxidoreductase</keyword>
<dbReference type="EMBL" id="MCRJ01000005">
    <property type="protein sequence ID" value="ODN72217.1"/>
    <property type="molecule type" value="Genomic_DNA"/>
</dbReference>
<dbReference type="InterPro" id="IPR050461">
    <property type="entry name" value="Nitroreductase_HadB/RutE"/>
</dbReference>
<dbReference type="Gene3D" id="3.40.109.10">
    <property type="entry name" value="NADH Oxidase"/>
    <property type="match status" value="1"/>
</dbReference>
<comment type="caution">
    <text evidence="7">The sequence shown here is derived from an EMBL/GenBank/DDBJ whole genome shotgun (WGS) entry which is preliminary data.</text>
</comment>
<dbReference type="GO" id="GO:0016491">
    <property type="term" value="F:oxidoreductase activity"/>
    <property type="evidence" value="ECO:0007669"/>
    <property type="project" value="UniProtKB-UniRule"/>
</dbReference>
<dbReference type="RefSeq" id="WP_069305606.1">
    <property type="nucleotide sequence ID" value="NZ_MCRJ01000005.1"/>
</dbReference>
<comment type="similarity">
    <text evidence="5">Belongs to the nitroreductase family. HadB/RutE subfamily.</text>
</comment>
<dbReference type="InterPro" id="IPR000415">
    <property type="entry name" value="Nitroreductase-like"/>
</dbReference>
<evidence type="ECO:0000256" key="1">
    <source>
        <dbReference type="ARBA" id="ARBA00022630"/>
    </source>
</evidence>
<gene>
    <name evidence="7" type="primary">rutE</name>
    <name evidence="7" type="ORF">A6302_00406</name>
</gene>
<dbReference type="SUPFAM" id="SSF55469">
    <property type="entry name" value="FMN-dependent nitroreductase-like"/>
    <property type="match status" value="1"/>
</dbReference>
<dbReference type="HAMAP" id="MF_01204">
    <property type="entry name" value="Oxidoreductase_RutE_HadB"/>
    <property type="match status" value="1"/>
</dbReference>
<evidence type="ECO:0000256" key="3">
    <source>
        <dbReference type="ARBA" id="ARBA00022857"/>
    </source>
</evidence>
<sequence>MDALVARTRPALDAGALDVLFREARTHNAWLDKPVARETLEDAARLAGFGPTAVNALPGRFVFVTTKAAKEKLRPLLSPGNVDKTMSAPVTVIAAYDMEFYEKLPKTFPHADARSWFAGTPEANIRNTAHYSAALQTGYLILAARALGLDAGPMAGFDAAKVDEAFLSGTSWKSSLLINLGYGDHGKLHPRSPRLDLEEFVQFV</sequence>
<dbReference type="OrthoDB" id="9784375at2"/>
<dbReference type="NCBIfam" id="NF003768">
    <property type="entry name" value="PRK05365.1"/>
    <property type="match status" value="1"/>
</dbReference>
<dbReference type="EC" id="1.-.-.-" evidence="5"/>
<accession>A0A1E3H7B1</accession>
<evidence type="ECO:0000256" key="2">
    <source>
        <dbReference type="ARBA" id="ARBA00022643"/>
    </source>
</evidence>
<dbReference type="PATRIC" id="fig|1439726.3.peg.428"/>
<keyword evidence="8" id="KW-1185">Reference proteome</keyword>
<proteinExistence type="inferred from homology"/>
<dbReference type="PANTHER" id="PTHR43543:SF1">
    <property type="entry name" value="MALONIC SEMIALDEHYDE REDUCTASE RUTE-RELATED"/>
    <property type="match status" value="1"/>
</dbReference>
<feature type="domain" description="Nitroreductase" evidence="6">
    <location>
        <begin position="25"/>
        <end position="182"/>
    </location>
</feature>
<dbReference type="PANTHER" id="PTHR43543">
    <property type="entry name" value="MALONIC SEMIALDEHYDE REDUCTASE RUTE-RELATED"/>
    <property type="match status" value="1"/>
</dbReference>
<evidence type="ECO:0000313" key="8">
    <source>
        <dbReference type="Proteomes" id="UP000094622"/>
    </source>
</evidence>
<keyword evidence="1 5" id="KW-0285">Flavoprotein</keyword>
<dbReference type="CDD" id="cd02148">
    <property type="entry name" value="RutE-like"/>
    <property type="match status" value="1"/>
</dbReference>